<evidence type="ECO:0000256" key="1">
    <source>
        <dbReference type="SAM" id="Phobius"/>
    </source>
</evidence>
<dbReference type="HOGENOM" id="CLU_405911_0_0_6"/>
<keyword evidence="1" id="KW-0472">Membrane</keyword>
<dbReference type="KEGG" id="sdn:Sden_0039"/>
<protein>
    <submittedName>
        <fullName evidence="2">Uncharacterized protein</fullName>
    </submittedName>
</protein>
<proteinExistence type="predicted"/>
<evidence type="ECO:0000313" key="2">
    <source>
        <dbReference type="EMBL" id="ABE53336.1"/>
    </source>
</evidence>
<evidence type="ECO:0000313" key="3">
    <source>
        <dbReference type="Proteomes" id="UP000001982"/>
    </source>
</evidence>
<dbReference type="Proteomes" id="UP000001982">
    <property type="component" value="Chromosome"/>
</dbReference>
<organism evidence="2 3">
    <name type="scientific">Shewanella denitrificans (strain OS217 / ATCC BAA-1090 / DSM 15013)</name>
    <dbReference type="NCBI Taxonomy" id="318161"/>
    <lineage>
        <taxon>Bacteria</taxon>
        <taxon>Pseudomonadati</taxon>
        <taxon>Pseudomonadota</taxon>
        <taxon>Gammaproteobacteria</taxon>
        <taxon>Alteromonadales</taxon>
        <taxon>Shewanellaceae</taxon>
        <taxon>Shewanella</taxon>
    </lineage>
</organism>
<dbReference type="EMBL" id="CP000302">
    <property type="protein sequence ID" value="ABE53336.1"/>
    <property type="molecule type" value="Genomic_DNA"/>
</dbReference>
<accession>Q12T90</accession>
<keyword evidence="3" id="KW-1185">Reference proteome</keyword>
<sequence>MILFFLWRDKAYHFQQLASSTPQLRVSQLLSEFGLKVILPYTRRVIVNINVKIFVLIVMLCISMYTPSTTAQAGKYNANAVDDLYNFYAESRGVNWKNTDKYKGSWHANGIKEHYQNSLYKYSGPTSTYTAKHAPLAVEKGKFTYFIINGQQEEYPYTPRQAAASYNTSHKISPISMMVGKYDNVTGTLYPPTTVHVKSTTDSHDNASINVDSDGFLYVFVSGRSGVRGGLIYKSNSANSIESFKLVYSGKHSIETLDLDCDPNYAPNGWELCRNEYRGFTYPQAWWTGNKFVLLHTIYLPLTYDDPAANPSYMRATYISTVTPTSGGVTVSSPSKLVAVKGDYTKGHYSISKEKNGTIGLAFNLHVDDETTWKGKAVAPHDSRTNLYFMYSKNGNDWFNIKGEEVASGMLDRGTSNRGITKPSQLSSIAVKEYHNPVTGETNETTWCDDRHAVLGKSSPSKYVCRRVYLKDIDFTIDAQGKPNRVEILYVANRSVEYSTINNVSKEFGPYPSPEIAENDIYLARAFYNKDNALGWQTERVKDASGKDVVDHNYSSGTLTIVDGASYIITPASQERDGYAGQRQVKVLKNTTGAKGSWNEVYSKYSVPLTAGKTANYVRSVHNSTSKFRVLWSEGLADVDADGGEEVKVYLGDLTNKKLLLPNTGTLPINGKYVPFN</sequence>
<keyword evidence="1" id="KW-0812">Transmembrane</keyword>
<name>Q12T90_SHEDO</name>
<dbReference type="eggNOG" id="COG3386">
    <property type="taxonomic scope" value="Bacteria"/>
</dbReference>
<keyword evidence="1" id="KW-1133">Transmembrane helix</keyword>
<dbReference type="AlphaFoldDB" id="Q12T90"/>
<reference evidence="2 3" key="1">
    <citation type="submission" date="2006-03" db="EMBL/GenBank/DDBJ databases">
        <title>Complete sequence of Shewanella denitrificans OS217.</title>
        <authorList>
            <consortium name="US DOE Joint Genome Institute"/>
            <person name="Copeland A."/>
            <person name="Lucas S."/>
            <person name="Lapidus A."/>
            <person name="Barry K."/>
            <person name="Detter J.C."/>
            <person name="Glavina del Rio T."/>
            <person name="Hammon N."/>
            <person name="Israni S."/>
            <person name="Dalin E."/>
            <person name="Tice H."/>
            <person name="Pitluck S."/>
            <person name="Brettin T."/>
            <person name="Bruce D."/>
            <person name="Han C."/>
            <person name="Tapia R."/>
            <person name="Gilna P."/>
            <person name="Kiss H."/>
            <person name="Schmutz J."/>
            <person name="Larimer F."/>
            <person name="Land M."/>
            <person name="Hauser L."/>
            <person name="Kyrpides N."/>
            <person name="Lykidis A."/>
            <person name="Richardson P."/>
        </authorList>
    </citation>
    <scope>NUCLEOTIDE SEQUENCE [LARGE SCALE GENOMIC DNA]</scope>
    <source>
        <strain evidence="3">OS217 / ATCC BAA-1090 / DSM 15013</strain>
    </source>
</reference>
<gene>
    <name evidence="2" type="ordered locus">Sden_0039</name>
</gene>
<feature type="transmembrane region" description="Helical" evidence="1">
    <location>
        <begin position="45"/>
        <end position="65"/>
    </location>
</feature>
<dbReference type="STRING" id="318161.Sden_0039"/>